<gene>
    <name evidence="1" type="ORF">LCGC14_2092110</name>
</gene>
<sequence length="76" mass="8461">LLVDNRVKFVVCTGEGYGSMGYNRNDVALNYYPDFESADRFAAGHYWARIYRIDGVLVKSVGDPPIEGVYSLNPAP</sequence>
<evidence type="ECO:0000313" key="1">
    <source>
        <dbReference type="EMBL" id="KKL71722.1"/>
    </source>
</evidence>
<reference evidence="1" key="1">
    <citation type="journal article" date="2015" name="Nature">
        <title>Complex archaea that bridge the gap between prokaryotes and eukaryotes.</title>
        <authorList>
            <person name="Spang A."/>
            <person name="Saw J.H."/>
            <person name="Jorgensen S.L."/>
            <person name="Zaremba-Niedzwiedzka K."/>
            <person name="Martijn J."/>
            <person name="Lind A.E."/>
            <person name="van Eijk R."/>
            <person name="Schleper C."/>
            <person name="Guy L."/>
            <person name="Ettema T.J."/>
        </authorList>
    </citation>
    <scope>NUCLEOTIDE SEQUENCE</scope>
</reference>
<proteinExistence type="predicted"/>
<comment type="caution">
    <text evidence="1">The sequence shown here is derived from an EMBL/GenBank/DDBJ whole genome shotgun (WGS) entry which is preliminary data.</text>
</comment>
<protein>
    <submittedName>
        <fullName evidence="1">Uncharacterized protein</fullName>
    </submittedName>
</protein>
<dbReference type="AlphaFoldDB" id="A0A0F9H9A8"/>
<feature type="non-terminal residue" evidence="1">
    <location>
        <position position="1"/>
    </location>
</feature>
<name>A0A0F9H9A8_9ZZZZ</name>
<dbReference type="EMBL" id="LAZR01025503">
    <property type="protein sequence ID" value="KKL71722.1"/>
    <property type="molecule type" value="Genomic_DNA"/>
</dbReference>
<organism evidence="1">
    <name type="scientific">marine sediment metagenome</name>
    <dbReference type="NCBI Taxonomy" id="412755"/>
    <lineage>
        <taxon>unclassified sequences</taxon>
        <taxon>metagenomes</taxon>
        <taxon>ecological metagenomes</taxon>
    </lineage>
</organism>
<accession>A0A0F9H9A8</accession>